<dbReference type="GO" id="GO:0030246">
    <property type="term" value="F:carbohydrate binding"/>
    <property type="evidence" value="ECO:0007669"/>
    <property type="project" value="UniProtKB-KW"/>
</dbReference>
<dbReference type="InterPro" id="IPR000985">
    <property type="entry name" value="Lectin_LegA_CS"/>
</dbReference>
<protein>
    <recommendedName>
        <fullName evidence="7">Legume lectin domain-containing protein</fullName>
    </recommendedName>
</protein>
<dbReference type="PANTHER" id="PTHR32401">
    <property type="entry name" value="CONCANAVALIN A-LIKE LECTIN FAMILY PROTEIN"/>
    <property type="match status" value="1"/>
</dbReference>
<dbReference type="InterPro" id="IPR019825">
    <property type="entry name" value="Lectin_legB_Mn/Ca_BS"/>
</dbReference>
<dbReference type="PANTHER" id="PTHR32401:SF45">
    <property type="entry name" value="LECTIN"/>
    <property type="match status" value="1"/>
</dbReference>
<keyword evidence="3" id="KW-0430">Lectin</keyword>
<dbReference type="EMBL" id="JAYWIO010000004">
    <property type="protein sequence ID" value="KAK7266764.1"/>
    <property type="molecule type" value="Genomic_DNA"/>
</dbReference>
<keyword evidence="2" id="KW-0479">Metal-binding</keyword>
<comment type="caution">
    <text evidence="8">The sequence shown here is derived from an EMBL/GenBank/DDBJ whole genome shotgun (WGS) entry which is preliminary data.</text>
</comment>
<evidence type="ECO:0000259" key="7">
    <source>
        <dbReference type="Pfam" id="PF00139"/>
    </source>
</evidence>
<dbReference type="InterPro" id="IPR016363">
    <property type="entry name" value="L-lectin"/>
</dbReference>
<dbReference type="AlphaFoldDB" id="A0AAN9F185"/>
<dbReference type="PROSITE" id="PS00307">
    <property type="entry name" value="LECTIN_LEGUME_BETA"/>
    <property type="match status" value="1"/>
</dbReference>
<accession>A0AAN9F185</accession>
<organism evidence="8 9">
    <name type="scientific">Crotalaria pallida</name>
    <name type="common">Smooth rattlebox</name>
    <name type="synonym">Crotalaria striata</name>
    <dbReference type="NCBI Taxonomy" id="3830"/>
    <lineage>
        <taxon>Eukaryota</taxon>
        <taxon>Viridiplantae</taxon>
        <taxon>Streptophyta</taxon>
        <taxon>Embryophyta</taxon>
        <taxon>Tracheophyta</taxon>
        <taxon>Spermatophyta</taxon>
        <taxon>Magnoliopsida</taxon>
        <taxon>eudicotyledons</taxon>
        <taxon>Gunneridae</taxon>
        <taxon>Pentapetalae</taxon>
        <taxon>rosids</taxon>
        <taxon>fabids</taxon>
        <taxon>Fabales</taxon>
        <taxon>Fabaceae</taxon>
        <taxon>Papilionoideae</taxon>
        <taxon>50 kb inversion clade</taxon>
        <taxon>genistoids sensu lato</taxon>
        <taxon>core genistoids</taxon>
        <taxon>Crotalarieae</taxon>
        <taxon>Crotalaria</taxon>
    </lineage>
</organism>
<dbReference type="InterPro" id="IPR050258">
    <property type="entry name" value="Leguminous_Lectin"/>
</dbReference>
<comment type="similarity">
    <text evidence="1">Belongs to the leguminous lectin family.</text>
</comment>
<evidence type="ECO:0000313" key="9">
    <source>
        <dbReference type="Proteomes" id="UP001372338"/>
    </source>
</evidence>
<keyword evidence="6" id="KW-0464">Manganese</keyword>
<dbReference type="SUPFAM" id="SSF49899">
    <property type="entry name" value="Concanavalin A-like lectins/glucanases"/>
    <property type="match status" value="1"/>
</dbReference>
<dbReference type="InterPro" id="IPR013320">
    <property type="entry name" value="ConA-like_dom_sf"/>
</dbReference>
<evidence type="ECO:0000256" key="2">
    <source>
        <dbReference type="ARBA" id="ARBA00022723"/>
    </source>
</evidence>
<sequence length="286" mass="31108">MAPSNSTPNQTLIATFFVAFFLLLLSKVYSLNDLTFYFDKFVPNQPNLLFQEATSVSSTGVLQLTDVSQPPIRSTGRALYAAPLQIWESTTGNVASFATSFSFVVKANDSSKTSDGLTFFLAPANSQIPSGSTPGYFGLFNSSDYNADNQIVAVEFDTYFGSTYNPWDPDYKHIGVDVNSIESIKTVKWDWRDGEVANVVIIYKAPTNSLTVSLSYPSDETSNIIAASVDLKAILPEWVSVGFSAGAGDPGSFETHDVLSWYFTTNLNGNNHAAMKNNVSVAHFTA</sequence>
<dbReference type="PROSITE" id="PS00308">
    <property type="entry name" value="LECTIN_LEGUME_ALPHA"/>
    <property type="match status" value="1"/>
</dbReference>
<evidence type="ECO:0000256" key="6">
    <source>
        <dbReference type="ARBA" id="ARBA00023211"/>
    </source>
</evidence>
<evidence type="ECO:0000256" key="3">
    <source>
        <dbReference type="ARBA" id="ARBA00022734"/>
    </source>
</evidence>
<dbReference type="Gene3D" id="2.60.120.200">
    <property type="match status" value="1"/>
</dbReference>
<keyword evidence="4" id="KW-0106">Calcium</keyword>
<proteinExistence type="inferred from homology"/>
<dbReference type="InterPro" id="IPR001220">
    <property type="entry name" value="Legume_lectin_dom"/>
</dbReference>
<dbReference type="Proteomes" id="UP001372338">
    <property type="component" value="Unassembled WGS sequence"/>
</dbReference>
<feature type="domain" description="Legume lectin" evidence="7">
    <location>
        <begin position="34"/>
        <end position="273"/>
    </location>
</feature>
<keyword evidence="9" id="KW-1185">Reference proteome</keyword>
<dbReference type="Pfam" id="PF00139">
    <property type="entry name" value="Lectin_legB"/>
    <property type="match status" value="1"/>
</dbReference>
<name>A0AAN9F185_CROPI</name>
<dbReference type="PIRSF" id="PIRSF002690">
    <property type="entry name" value="L-type_lectin_plant"/>
    <property type="match status" value="1"/>
</dbReference>
<evidence type="ECO:0000313" key="8">
    <source>
        <dbReference type="EMBL" id="KAK7266764.1"/>
    </source>
</evidence>
<evidence type="ECO:0000256" key="1">
    <source>
        <dbReference type="ARBA" id="ARBA00007606"/>
    </source>
</evidence>
<evidence type="ECO:0000256" key="5">
    <source>
        <dbReference type="ARBA" id="ARBA00023180"/>
    </source>
</evidence>
<dbReference type="GO" id="GO:0046872">
    <property type="term" value="F:metal ion binding"/>
    <property type="evidence" value="ECO:0007669"/>
    <property type="project" value="UniProtKB-KW"/>
</dbReference>
<gene>
    <name evidence="8" type="ORF">RIF29_19419</name>
</gene>
<reference evidence="8 9" key="1">
    <citation type="submission" date="2024-01" db="EMBL/GenBank/DDBJ databases">
        <title>The genomes of 5 underutilized Papilionoideae crops provide insights into root nodulation and disease resistanc.</title>
        <authorList>
            <person name="Yuan L."/>
        </authorList>
    </citation>
    <scope>NUCLEOTIDE SEQUENCE [LARGE SCALE GENOMIC DNA]</scope>
    <source>
        <strain evidence="8">ZHUSHIDOU_FW_LH</strain>
        <tissue evidence="8">Leaf</tissue>
    </source>
</reference>
<evidence type="ECO:0000256" key="4">
    <source>
        <dbReference type="ARBA" id="ARBA00022837"/>
    </source>
</evidence>
<dbReference type="CDD" id="cd06899">
    <property type="entry name" value="lectin_legume_LecRK_Arcelin_ConA"/>
    <property type="match status" value="1"/>
</dbReference>
<keyword evidence="5" id="KW-0325">Glycoprotein</keyword>